<reference evidence="1 2" key="1">
    <citation type="submission" date="2014-08" db="EMBL/GenBank/DDBJ databases">
        <title>Chaperone-usher fimbriae in a diverse selection of Gallibacterium genomes.</title>
        <authorList>
            <person name="Kudirkiene E."/>
            <person name="Bager R.J."/>
            <person name="Johnson T.J."/>
            <person name="Bojesen A.M."/>
        </authorList>
    </citation>
    <scope>NUCLEOTIDE SEQUENCE [LARGE SCALE GENOMIC DNA]</scope>
    <source>
        <strain evidence="1 2">CCM5976</strain>
    </source>
</reference>
<keyword evidence="2" id="KW-1185">Reference proteome</keyword>
<accession>A0A0A2Y443</accession>
<dbReference type="AlphaFoldDB" id="A0A0A2Y443"/>
<proteinExistence type="predicted"/>
<evidence type="ECO:0000313" key="2">
    <source>
        <dbReference type="Proteomes" id="UP000030418"/>
    </source>
</evidence>
<sequence>MKIDKKINWDSFSETEQQAIGIGNSNSINGTNNPEFPYIAAVFEAVAEELENIAQVAPNAAIQFVKEANVIVRKLIELSPIPPTTDIEELAEQYSGEEIARRLLGCAVCHFLSSQLTRMEAHIIAQLETQMHGGENGKIH</sequence>
<gene>
    <name evidence="1" type="ORF">P375_06415</name>
</gene>
<organism evidence="1 2">
    <name type="scientific">Gallibacterium genomosp. 2</name>
    <dbReference type="NCBI Taxonomy" id="155517"/>
    <lineage>
        <taxon>Bacteria</taxon>
        <taxon>Pseudomonadati</taxon>
        <taxon>Pseudomonadota</taxon>
        <taxon>Gammaproteobacteria</taxon>
        <taxon>Pasteurellales</taxon>
        <taxon>Pasteurellaceae</taxon>
        <taxon>Gallibacterium</taxon>
    </lineage>
</organism>
<protein>
    <submittedName>
        <fullName evidence="1">Uncharacterized protein</fullName>
    </submittedName>
</protein>
<dbReference type="RefSeq" id="WP_039135581.1">
    <property type="nucleotide sequence ID" value="NZ_JPXY01000025.1"/>
</dbReference>
<name>A0A0A2Y443_9PAST</name>
<comment type="caution">
    <text evidence="1">The sequence shown here is derived from an EMBL/GenBank/DDBJ whole genome shotgun (WGS) entry which is preliminary data.</text>
</comment>
<evidence type="ECO:0000313" key="1">
    <source>
        <dbReference type="EMBL" id="KGQ32219.1"/>
    </source>
</evidence>
<dbReference type="EMBL" id="JPXY01000025">
    <property type="protein sequence ID" value="KGQ32219.1"/>
    <property type="molecule type" value="Genomic_DNA"/>
</dbReference>
<dbReference type="Proteomes" id="UP000030418">
    <property type="component" value="Unassembled WGS sequence"/>
</dbReference>